<reference evidence="2" key="1">
    <citation type="journal article" date="2022" name="Mol. Ecol. Resour.">
        <title>The genomes of chicory, endive, great burdock and yacon provide insights into Asteraceae palaeo-polyploidization history and plant inulin production.</title>
        <authorList>
            <person name="Fan W."/>
            <person name="Wang S."/>
            <person name="Wang H."/>
            <person name="Wang A."/>
            <person name="Jiang F."/>
            <person name="Liu H."/>
            <person name="Zhao H."/>
            <person name="Xu D."/>
            <person name="Zhang Y."/>
        </authorList>
    </citation>
    <scope>NUCLEOTIDE SEQUENCE [LARGE SCALE GENOMIC DNA]</scope>
    <source>
        <strain evidence="2">cv. Punajuju</strain>
    </source>
</reference>
<name>A0ACB9BKH8_CICIN</name>
<gene>
    <name evidence="1" type="ORF">L2E82_33576</name>
</gene>
<accession>A0ACB9BKH8</accession>
<protein>
    <submittedName>
        <fullName evidence="1">Uncharacterized protein</fullName>
    </submittedName>
</protein>
<dbReference type="EMBL" id="CM042014">
    <property type="protein sequence ID" value="KAI3722537.1"/>
    <property type="molecule type" value="Genomic_DNA"/>
</dbReference>
<dbReference type="Proteomes" id="UP001055811">
    <property type="component" value="Linkage Group LG06"/>
</dbReference>
<evidence type="ECO:0000313" key="2">
    <source>
        <dbReference type="Proteomes" id="UP001055811"/>
    </source>
</evidence>
<comment type="caution">
    <text evidence="1">The sequence shown here is derived from an EMBL/GenBank/DDBJ whole genome shotgun (WGS) entry which is preliminary data.</text>
</comment>
<organism evidence="1 2">
    <name type="scientific">Cichorium intybus</name>
    <name type="common">Chicory</name>
    <dbReference type="NCBI Taxonomy" id="13427"/>
    <lineage>
        <taxon>Eukaryota</taxon>
        <taxon>Viridiplantae</taxon>
        <taxon>Streptophyta</taxon>
        <taxon>Embryophyta</taxon>
        <taxon>Tracheophyta</taxon>
        <taxon>Spermatophyta</taxon>
        <taxon>Magnoliopsida</taxon>
        <taxon>eudicotyledons</taxon>
        <taxon>Gunneridae</taxon>
        <taxon>Pentapetalae</taxon>
        <taxon>asterids</taxon>
        <taxon>campanulids</taxon>
        <taxon>Asterales</taxon>
        <taxon>Asteraceae</taxon>
        <taxon>Cichorioideae</taxon>
        <taxon>Cichorieae</taxon>
        <taxon>Cichoriinae</taxon>
        <taxon>Cichorium</taxon>
    </lineage>
</organism>
<keyword evidence="2" id="KW-1185">Reference proteome</keyword>
<reference evidence="1 2" key="2">
    <citation type="journal article" date="2022" name="Mol. Ecol. Resour.">
        <title>The genomes of chicory, endive, great burdock and yacon provide insights into Asteraceae paleo-polyploidization history and plant inulin production.</title>
        <authorList>
            <person name="Fan W."/>
            <person name="Wang S."/>
            <person name="Wang H."/>
            <person name="Wang A."/>
            <person name="Jiang F."/>
            <person name="Liu H."/>
            <person name="Zhao H."/>
            <person name="Xu D."/>
            <person name="Zhang Y."/>
        </authorList>
    </citation>
    <scope>NUCLEOTIDE SEQUENCE [LARGE SCALE GENOMIC DNA]</scope>
    <source>
        <strain evidence="2">cv. Punajuju</strain>
        <tissue evidence="1">Leaves</tissue>
    </source>
</reference>
<proteinExistence type="predicted"/>
<evidence type="ECO:0000313" key="1">
    <source>
        <dbReference type="EMBL" id="KAI3722537.1"/>
    </source>
</evidence>
<sequence length="68" mass="7711">MRIINIKGIKGGKLEKRKKIRANPFDNSEADAPVEHHHVVVWTSLLRRDADVEHHLGVNTAPLALKLR</sequence>